<evidence type="ECO:0000313" key="3">
    <source>
        <dbReference type="Proteomes" id="UP001219934"/>
    </source>
</evidence>
<reference evidence="2" key="1">
    <citation type="submission" date="2022-11" db="EMBL/GenBank/DDBJ databases">
        <title>Chromosome-level genome of Pogonophryne albipinna.</title>
        <authorList>
            <person name="Jo E."/>
        </authorList>
    </citation>
    <scope>NUCLEOTIDE SEQUENCE</scope>
    <source>
        <strain evidence="2">SGF0006</strain>
        <tissue evidence="2">Muscle</tissue>
    </source>
</reference>
<organism evidence="2 3">
    <name type="scientific">Pogonophryne albipinna</name>
    <dbReference type="NCBI Taxonomy" id="1090488"/>
    <lineage>
        <taxon>Eukaryota</taxon>
        <taxon>Metazoa</taxon>
        <taxon>Chordata</taxon>
        <taxon>Craniata</taxon>
        <taxon>Vertebrata</taxon>
        <taxon>Euteleostomi</taxon>
        <taxon>Actinopterygii</taxon>
        <taxon>Neopterygii</taxon>
        <taxon>Teleostei</taxon>
        <taxon>Neoteleostei</taxon>
        <taxon>Acanthomorphata</taxon>
        <taxon>Eupercaria</taxon>
        <taxon>Perciformes</taxon>
        <taxon>Notothenioidei</taxon>
        <taxon>Pogonophryne</taxon>
    </lineage>
</organism>
<evidence type="ECO:0000256" key="1">
    <source>
        <dbReference type="SAM" id="MobiDB-lite"/>
    </source>
</evidence>
<accession>A0AAD6B9H6</accession>
<dbReference type="EMBL" id="JAPTMU010000009">
    <property type="protein sequence ID" value="KAJ4938694.1"/>
    <property type="molecule type" value="Genomic_DNA"/>
</dbReference>
<proteinExistence type="predicted"/>
<name>A0AAD6B9H6_9TELE</name>
<comment type="caution">
    <text evidence="2">The sequence shown here is derived from an EMBL/GenBank/DDBJ whole genome shotgun (WGS) entry which is preliminary data.</text>
</comment>
<sequence length="56" mass="6090">TVPSLGLASRMKAQVRPTEEQPPLSTAFPLLKQPYILICNICAGRAFQNGCSLEDD</sequence>
<protein>
    <submittedName>
        <fullName evidence="2">Uncharacterized protein</fullName>
    </submittedName>
</protein>
<feature type="non-terminal residue" evidence="2">
    <location>
        <position position="1"/>
    </location>
</feature>
<keyword evidence="3" id="KW-1185">Reference proteome</keyword>
<feature type="non-terminal residue" evidence="2">
    <location>
        <position position="56"/>
    </location>
</feature>
<dbReference type="AlphaFoldDB" id="A0AAD6B9H6"/>
<gene>
    <name evidence="2" type="ORF">JOQ06_003303</name>
</gene>
<evidence type="ECO:0000313" key="2">
    <source>
        <dbReference type="EMBL" id="KAJ4938694.1"/>
    </source>
</evidence>
<feature type="region of interest" description="Disordered" evidence="1">
    <location>
        <begin position="1"/>
        <end position="22"/>
    </location>
</feature>
<dbReference type="Proteomes" id="UP001219934">
    <property type="component" value="Unassembled WGS sequence"/>
</dbReference>